<name>A0ACC2PB80_9HYME</name>
<evidence type="ECO:0000313" key="1">
    <source>
        <dbReference type="EMBL" id="KAJ8680572.1"/>
    </source>
</evidence>
<protein>
    <submittedName>
        <fullName evidence="1">Uncharacterized protein</fullName>
    </submittedName>
</protein>
<dbReference type="Proteomes" id="UP001239111">
    <property type="component" value="Chromosome 2"/>
</dbReference>
<gene>
    <name evidence="1" type="ORF">QAD02_016359</name>
</gene>
<comment type="caution">
    <text evidence="1">The sequence shown here is derived from an EMBL/GenBank/DDBJ whole genome shotgun (WGS) entry which is preliminary data.</text>
</comment>
<keyword evidence="2" id="KW-1185">Reference proteome</keyword>
<evidence type="ECO:0000313" key="2">
    <source>
        <dbReference type="Proteomes" id="UP001239111"/>
    </source>
</evidence>
<sequence>MSRTNSRTGISDTRSRTPSEQEKSRFDLDSDVEELPRPDSPVGPSIKKQKKEISWTKMASLLDDPVAEDMAAANADSSTLSLFKETKEGVVARCILPQLSGSNIQGPSCVESDVSAGPGAQESAIQRDNERVYQTVRELTVEKCIK</sequence>
<accession>A0ACC2PB80</accession>
<organism evidence="1 2">
    <name type="scientific">Eretmocerus hayati</name>
    <dbReference type="NCBI Taxonomy" id="131215"/>
    <lineage>
        <taxon>Eukaryota</taxon>
        <taxon>Metazoa</taxon>
        <taxon>Ecdysozoa</taxon>
        <taxon>Arthropoda</taxon>
        <taxon>Hexapoda</taxon>
        <taxon>Insecta</taxon>
        <taxon>Pterygota</taxon>
        <taxon>Neoptera</taxon>
        <taxon>Endopterygota</taxon>
        <taxon>Hymenoptera</taxon>
        <taxon>Apocrita</taxon>
        <taxon>Proctotrupomorpha</taxon>
        <taxon>Chalcidoidea</taxon>
        <taxon>Aphelinidae</taxon>
        <taxon>Aphelininae</taxon>
        <taxon>Eretmocerus</taxon>
    </lineage>
</organism>
<dbReference type="EMBL" id="CM056742">
    <property type="protein sequence ID" value="KAJ8680572.1"/>
    <property type="molecule type" value="Genomic_DNA"/>
</dbReference>
<proteinExistence type="predicted"/>
<reference evidence="1" key="1">
    <citation type="submission" date="2023-04" db="EMBL/GenBank/DDBJ databases">
        <title>A chromosome-level genome assembly of the parasitoid wasp Eretmocerus hayati.</title>
        <authorList>
            <person name="Zhong Y."/>
            <person name="Liu S."/>
            <person name="Liu Y."/>
        </authorList>
    </citation>
    <scope>NUCLEOTIDE SEQUENCE</scope>
    <source>
        <strain evidence="1">ZJU_SS_LIU_2023</strain>
    </source>
</reference>